<evidence type="ECO:0000313" key="10">
    <source>
        <dbReference type="EMBL" id="SNR54981.1"/>
    </source>
</evidence>
<dbReference type="PROSITE" id="PS52029">
    <property type="entry name" value="LD_TPASE"/>
    <property type="match status" value="1"/>
</dbReference>
<dbReference type="InterPro" id="IPR005490">
    <property type="entry name" value="LD_TPept_cat_dom"/>
</dbReference>
<feature type="domain" description="L,D-TPase catalytic" evidence="9">
    <location>
        <begin position="176"/>
        <end position="294"/>
    </location>
</feature>
<evidence type="ECO:0000256" key="5">
    <source>
        <dbReference type="ARBA" id="ARBA00023316"/>
    </source>
</evidence>
<dbReference type="UniPathway" id="UPA00219"/>
<feature type="transmembrane region" description="Helical" evidence="8">
    <location>
        <begin position="20"/>
        <end position="41"/>
    </location>
</feature>
<feature type="active site" description="Proton donor/acceptor" evidence="6">
    <location>
        <position position="255"/>
    </location>
</feature>
<dbReference type="Pfam" id="PF03734">
    <property type="entry name" value="YkuD"/>
    <property type="match status" value="1"/>
</dbReference>
<evidence type="ECO:0000256" key="6">
    <source>
        <dbReference type="PROSITE-ProRule" id="PRU01373"/>
    </source>
</evidence>
<accession>A0A238X8U3</accession>
<dbReference type="RefSeq" id="WP_217898513.1">
    <property type="nucleotide sequence ID" value="NZ_FZNW01000009.1"/>
</dbReference>
<evidence type="ECO:0000256" key="8">
    <source>
        <dbReference type="SAM" id="Phobius"/>
    </source>
</evidence>
<dbReference type="EMBL" id="FZNW01000009">
    <property type="protein sequence ID" value="SNR54981.1"/>
    <property type="molecule type" value="Genomic_DNA"/>
</dbReference>
<keyword evidence="2" id="KW-0808">Transferase</keyword>
<evidence type="ECO:0000256" key="2">
    <source>
        <dbReference type="ARBA" id="ARBA00022679"/>
    </source>
</evidence>
<evidence type="ECO:0000313" key="11">
    <source>
        <dbReference type="Proteomes" id="UP000198348"/>
    </source>
</evidence>
<evidence type="ECO:0000256" key="4">
    <source>
        <dbReference type="ARBA" id="ARBA00022984"/>
    </source>
</evidence>
<name>A0A238X8U3_9PSEU</name>
<feature type="compositionally biased region" description="Polar residues" evidence="7">
    <location>
        <begin position="55"/>
        <end position="64"/>
    </location>
</feature>
<comment type="pathway">
    <text evidence="1 6">Cell wall biogenesis; peptidoglycan biosynthesis.</text>
</comment>
<reference evidence="10 11" key="1">
    <citation type="submission" date="2017-06" db="EMBL/GenBank/DDBJ databases">
        <authorList>
            <person name="Kim H.J."/>
            <person name="Triplett B.A."/>
        </authorList>
    </citation>
    <scope>NUCLEOTIDE SEQUENCE [LARGE SCALE GENOMIC DNA]</scope>
    <source>
        <strain evidence="10 11">DSM 45207</strain>
    </source>
</reference>
<organism evidence="10 11">
    <name type="scientific">Haloechinothrix alba</name>
    <dbReference type="NCBI Taxonomy" id="664784"/>
    <lineage>
        <taxon>Bacteria</taxon>
        <taxon>Bacillati</taxon>
        <taxon>Actinomycetota</taxon>
        <taxon>Actinomycetes</taxon>
        <taxon>Pseudonocardiales</taxon>
        <taxon>Pseudonocardiaceae</taxon>
        <taxon>Haloechinothrix</taxon>
    </lineage>
</organism>
<keyword evidence="5 6" id="KW-0961">Cell wall biogenesis/degradation</keyword>
<dbReference type="GO" id="GO:0016740">
    <property type="term" value="F:transferase activity"/>
    <property type="evidence" value="ECO:0007669"/>
    <property type="project" value="UniProtKB-KW"/>
</dbReference>
<dbReference type="GO" id="GO:0008360">
    <property type="term" value="P:regulation of cell shape"/>
    <property type="evidence" value="ECO:0007669"/>
    <property type="project" value="UniProtKB-UniRule"/>
</dbReference>
<keyword evidence="8" id="KW-1133">Transmembrane helix</keyword>
<evidence type="ECO:0000256" key="1">
    <source>
        <dbReference type="ARBA" id="ARBA00004752"/>
    </source>
</evidence>
<evidence type="ECO:0000259" key="9">
    <source>
        <dbReference type="PROSITE" id="PS52029"/>
    </source>
</evidence>
<dbReference type="GO" id="GO:0005576">
    <property type="term" value="C:extracellular region"/>
    <property type="evidence" value="ECO:0007669"/>
    <property type="project" value="TreeGrafter"/>
</dbReference>
<dbReference type="InterPro" id="IPR038063">
    <property type="entry name" value="Transpep_catalytic_dom"/>
</dbReference>
<keyword evidence="11" id="KW-1185">Reference proteome</keyword>
<keyword evidence="4 6" id="KW-0573">Peptidoglycan synthesis</keyword>
<dbReference type="CDD" id="cd16913">
    <property type="entry name" value="YkuD_like"/>
    <property type="match status" value="1"/>
</dbReference>
<dbReference type="Gene3D" id="2.40.440.10">
    <property type="entry name" value="L,D-transpeptidase catalytic domain-like"/>
    <property type="match status" value="1"/>
</dbReference>
<dbReference type="GO" id="GO:0071555">
    <property type="term" value="P:cell wall organization"/>
    <property type="evidence" value="ECO:0007669"/>
    <property type="project" value="UniProtKB-UniRule"/>
</dbReference>
<keyword evidence="8" id="KW-0472">Membrane</keyword>
<dbReference type="GO" id="GO:0071972">
    <property type="term" value="F:peptidoglycan L,D-transpeptidase activity"/>
    <property type="evidence" value="ECO:0007669"/>
    <property type="project" value="TreeGrafter"/>
</dbReference>
<proteinExistence type="predicted"/>
<evidence type="ECO:0000256" key="3">
    <source>
        <dbReference type="ARBA" id="ARBA00022960"/>
    </source>
</evidence>
<dbReference type="Proteomes" id="UP000198348">
    <property type="component" value="Unassembled WGS sequence"/>
</dbReference>
<keyword evidence="8" id="KW-0812">Transmembrane</keyword>
<dbReference type="AlphaFoldDB" id="A0A238X8U3"/>
<protein>
    <submittedName>
        <fullName evidence="10">L,D-transpeptidase catalytic domain</fullName>
    </submittedName>
</protein>
<dbReference type="GO" id="GO:0018104">
    <property type="term" value="P:peptidoglycan-protein cross-linking"/>
    <property type="evidence" value="ECO:0007669"/>
    <property type="project" value="TreeGrafter"/>
</dbReference>
<evidence type="ECO:0000256" key="7">
    <source>
        <dbReference type="SAM" id="MobiDB-lite"/>
    </source>
</evidence>
<dbReference type="PANTHER" id="PTHR30582">
    <property type="entry name" value="L,D-TRANSPEPTIDASE"/>
    <property type="match status" value="1"/>
</dbReference>
<gene>
    <name evidence="10" type="ORF">SAMN06265360_109158</name>
</gene>
<feature type="region of interest" description="Disordered" evidence="7">
    <location>
        <begin position="48"/>
        <end position="76"/>
    </location>
</feature>
<feature type="active site" description="Nucleophile" evidence="6">
    <location>
        <position position="271"/>
    </location>
</feature>
<sequence length="296" mass="30947">MTGRHTSATAGARTWPTAVLSAAAGVLAVLVVLVGLMWMIGSPDGAEYPGRAEQGEQTGETSRPGQGGQAGQAESGTGAVELVDSTTHTTVEGAPVDPAPQQGTDGVIVHPLRPTPVHAEPGGEAIARMTPTQISDTWLPVIDERDGWVRVLLPSRPNGSTGWLRGEDLERAFTPYTIHVHLGSMTLRLLSRGDEIGSWPIGIGKPDTPTPAGRTFLLGSFTDAAQQFSPVILPLGSHSDTLDDFGGGSGTVAIHTWPTEDVLGTATSHGCIRVPRDALDRLTEVPLGTLVLVDQQ</sequence>
<dbReference type="InterPro" id="IPR050979">
    <property type="entry name" value="LD-transpeptidase"/>
</dbReference>
<dbReference type="SUPFAM" id="SSF141523">
    <property type="entry name" value="L,D-transpeptidase catalytic domain-like"/>
    <property type="match status" value="1"/>
</dbReference>
<keyword evidence="3 6" id="KW-0133">Cell shape</keyword>